<dbReference type="Gene3D" id="3.40.50.150">
    <property type="entry name" value="Vaccinia Virus protein VP39"/>
    <property type="match status" value="1"/>
</dbReference>
<evidence type="ECO:0000256" key="6">
    <source>
        <dbReference type="ARBA" id="ARBA00022691"/>
    </source>
</evidence>
<feature type="compositionally biased region" description="Acidic residues" evidence="9">
    <location>
        <begin position="607"/>
        <end position="629"/>
    </location>
</feature>
<feature type="compositionally biased region" description="Acidic residues" evidence="9">
    <location>
        <begin position="661"/>
        <end position="671"/>
    </location>
</feature>
<dbReference type="SUPFAM" id="SSF53335">
    <property type="entry name" value="S-adenosyl-L-methionine-dependent methyltransferases"/>
    <property type="match status" value="1"/>
</dbReference>
<evidence type="ECO:0000259" key="12">
    <source>
        <dbReference type="Pfam" id="PF11861"/>
    </source>
</evidence>
<feature type="compositionally biased region" description="Acidic residues" evidence="9">
    <location>
        <begin position="429"/>
        <end position="442"/>
    </location>
</feature>
<evidence type="ECO:0000256" key="2">
    <source>
        <dbReference type="ARBA" id="ARBA00022517"/>
    </source>
</evidence>
<proteinExistence type="inferred from homology"/>
<dbReference type="GO" id="GO:0016435">
    <property type="term" value="F:rRNA (guanine) methyltransferase activity"/>
    <property type="evidence" value="ECO:0007669"/>
    <property type="project" value="TreeGrafter"/>
</dbReference>
<evidence type="ECO:0000256" key="5">
    <source>
        <dbReference type="ARBA" id="ARBA00022679"/>
    </source>
</evidence>
<feature type="binding site" evidence="8">
    <location>
        <position position="78"/>
    </location>
    <ligand>
        <name>S-adenosyl-L-methionine</name>
        <dbReference type="ChEBI" id="CHEBI:59789"/>
    </ligand>
</feature>
<dbReference type="Pfam" id="PF07780">
    <property type="entry name" value="Spb1_C"/>
    <property type="match status" value="1"/>
</dbReference>
<dbReference type="GO" id="GO:0000466">
    <property type="term" value="P:maturation of 5.8S rRNA from tricistronic rRNA transcript (SSU-rRNA, 5.8S rRNA, LSU-rRNA)"/>
    <property type="evidence" value="ECO:0007669"/>
    <property type="project" value="TreeGrafter"/>
</dbReference>
<dbReference type="InterPro" id="IPR028589">
    <property type="entry name" value="SPB1-like"/>
</dbReference>
<dbReference type="GO" id="GO:0030687">
    <property type="term" value="C:preribosome, large subunit precursor"/>
    <property type="evidence" value="ECO:0007669"/>
    <property type="project" value="TreeGrafter"/>
</dbReference>
<dbReference type="InterPro" id="IPR002877">
    <property type="entry name" value="RNA_MeTrfase_FtsJ_dom"/>
</dbReference>
<dbReference type="GO" id="GO:0005730">
    <property type="term" value="C:nucleolus"/>
    <property type="evidence" value="ECO:0007669"/>
    <property type="project" value="UniProtKB-SubCell"/>
</dbReference>
<feature type="compositionally biased region" description="Acidic residues" evidence="9">
    <location>
        <begin position="519"/>
        <end position="552"/>
    </location>
</feature>
<name>A0A8H7C013_9FUNG</name>
<feature type="binding site" evidence="8">
    <location>
        <position position="119"/>
    </location>
    <ligand>
        <name>S-adenosyl-L-methionine</name>
        <dbReference type="ChEBI" id="CHEBI:59789"/>
    </ligand>
</feature>
<accession>A0A8H7C013</accession>
<keyword evidence="7 8" id="KW-0539">Nucleus</keyword>
<dbReference type="HAMAP" id="MF_01547">
    <property type="entry name" value="RNA_methyltr_E"/>
    <property type="match status" value="1"/>
</dbReference>
<dbReference type="InterPro" id="IPR012920">
    <property type="entry name" value="rRNA_MeTfrase_SPB1-like_C"/>
</dbReference>
<dbReference type="Pfam" id="PF01728">
    <property type="entry name" value="FtsJ"/>
    <property type="match status" value="1"/>
</dbReference>
<feature type="domain" description="Ribosomal RNA methyltransferase SPB1-like C-terminal" evidence="11">
    <location>
        <begin position="665"/>
        <end position="889"/>
    </location>
</feature>
<keyword evidence="4 8" id="KW-0489">Methyltransferase</keyword>
<comment type="caution">
    <text evidence="13">The sequence shown here is derived from an EMBL/GenBank/DDBJ whole genome shotgun (WGS) entry which is preliminary data.</text>
</comment>
<dbReference type="OrthoDB" id="1287559at2759"/>
<feature type="binding site" evidence="8">
    <location>
        <position position="60"/>
    </location>
    <ligand>
        <name>S-adenosyl-L-methionine</name>
        <dbReference type="ChEBI" id="CHEBI:59789"/>
    </ligand>
</feature>
<keyword evidence="6 8" id="KW-0949">S-adenosyl-L-methionine</keyword>
<feature type="compositionally biased region" description="Basic and acidic residues" evidence="9">
    <location>
        <begin position="479"/>
        <end position="518"/>
    </location>
</feature>
<dbReference type="InterPro" id="IPR050082">
    <property type="entry name" value="RNA_methyltr_RlmE"/>
</dbReference>
<sequence>MGKGRDKKSSKGRLDKYYHLAKEQGYRARSAFKLIQLNKKYNFLEKSRVLIDLCAAPGGWLQVATKYMPQSSLIIGVDLAPIKPIPGVITFQDDITTDRCRQNLRQEMKTWKADVVLHDGAPNVGTAWAQDAYSQSELVLVSLKLASEFLAKGGTFVTKVFRSKDYNKLLWVFQQLFRKVEATKPPSSRNVSAEIFVVCHDFLAPKKLDPRFLDPKAVFSEVDQDEPTKMTDIFKPEKKRRQREGYEEGNYTLHKKADAMEFIKAQDPIAVLGTYNQLVFDSDEARELLKKSITTDEIKANCEDLKVLGKRDFKELLKWRTAIREEYKLDKKEEKKETVVVEEEPVDEDELIQEELENLTKEEAAKRKREKRKANEKKMKLIQRMQLNMIVPNDIGLEQGGPDGQTLFNIKKIDKDESLQRLQEGDMSIADDLDQEMDDDDINVGKEVKGRIAEMDAELDNSDVDSDYDLELEEQLDAEYERYKTRKAERDAKFRAKQLREEDDEWKGFDSKKKQKDTDDSDSDSDSDSESDGEQEEEASDSESDMERDDEEPVSKSVRSRTTTKASGNSLLNDLGKKAELSSKTKNGLTKGASMFFDQDLFKGVDLSEEEDEEEEDHEDQNDSEEEAELLVGSRKRKAEDVGVAEEILCSTFAYMSKQELDEDQDEDSDFEVPATEDNVSSDDEMWHGEEDDNSKAMREALENGLVTAEAITLARQLVNKEKSKQDLIDEGFTREAFREKTGLPDWFLDDENKHNKPNMPITKEAVRALREKLKALDARPIKKIAEAKARKKYKATMMAYTMKRLQKAQKKATDIADNPDMSEKEKLASINKLIQRSTKSKPKKEIKLVVAKGANRGIKGRPNGVKGRYKMVDPRMKKELRAQKRKEKKKGSRRK</sequence>
<feature type="compositionally biased region" description="Basic and acidic residues" evidence="9">
    <location>
        <begin position="443"/>
        <end position="454"/>
    </location>
</feature>
<evidence type="ECO:0000256" key="3">
    <source>
        <dbReference type="ARBA" id="ARBA00022552"/>
    </source>
</evidence>
<feature type="compositionally biased region" description="Basic and acidic residues" evidence="9">
    <location>
        <begin position="685"/>
        <end position="695"/>
    </location>
</feature>
<evidence type="ECO:0000256" key="7">
    <source>
        <dbReference type="ARBA" id="ARBA00023242"/>
    </source>
</evidence>
<feature type="coiled-coil region" evidence="8">
    <location>
        <begin position="324"/>
        <end position="384"/>
    </location>
</feature>
<feature type="domain" description="Ribosomal RNA methyltransferase FtsJ" evidence="10">
    <location>
        <begin position="26"/>
        <end position="202"/>
    </location>
</feature>
<dbReference type="Pfam" id="PF11861">
    <property type="entry name" value="DUF3381"/>
    <property type="match status" value="1"/>
</dbReference>
<feature type="binding site" evidence="8">
    <location>
        <position position="94"/>
    </location>
    <ligand>
        <name>S-adenosyl-L-methionine</name>
        <dbReference type="ChEBI" id="CHEBI:59789"/>
    </ligand>
</feature>
<feature type="domain" description="DUF3381" evidence="12">
    <location>
        <begin position="236"/>
        <end position="384"/>
    </location>
</feature>
<keyword evidence="14" id="KW-1185">Reference proteome</keyword>
<feature type="compositionally biased region" description="Basic residues" evidence="9">
    <location>
        <begin position="884"/>
        <end position="896"/>
    </location>
</feature>
<keyword evidence="2 8" id="KW-0690">Ribosome biogenesis</keyword>
<feature type="binding site" evidence="8">
    <location>
        <position position="58"/>
    </location>
    <ligand>
        <name>S-adenosyl-L-methionine</name>
        <dbReference type="ChEBI" id="CHEBI:59789"/>
    </ligand>
</feature>
<dbReference type="InterPro" id="IPR024576">
    <property type="entry name" value="rRNA_MeTfrase_Spb1_DUF3381"/>
</dbReference>
<dbReference type="HAMAP" id="MF_03163">
    <property type="entry name" value="RNA_methyltr_E_SPB1"/>
    <property type="match status" value="1"/>
</dbReference>
<dbReference type="Proteomes" id="UP000605846">
    <property type="component" value="Unassembled WGS sequence"/>
</dbReference>
<feature type="region of interest" description="Disordered" evidence="9">
    <location>
        <begin position="424"/>
        <end position="637"/>
    </location>
</feature>
<evidence type="ECO:0000313" key="13">
    <source>
        <dbReference type="EMBL" id="KAF7730190.1"/>
    </source>
</evidence>
<dbReference type="FunFam" id="3.40.50.150:FF:000004">
    <property type="entry name" value="AdoMet-dependent rRNA methyltransferase SPB1"/>
    <property type="match status" value="1"/>
</dbReference>
<keyword evidence="8" id="KW-0175">Coiled coil</keyword>
<organism evidence="13 14">
    <name type="scientific">Apophysomyces ossiformis</name>
    <dbReference type="NCBI Taxonomy" id="679940"/>
    <lineage>
        <taxon>Eukaryota</taxon>
        <taxon>Fungi</taxon>
        <taxon>Fungi incertae sedis</taxon>
        <taxon>Mucoromycota</taxon>
        <taxon>Mucoromycotina</taxon>
        <taxon>Mucoromycetes</taxon>
        <taxon>Mucorales</taxon>
        <taxon>Mucorineae</taxon>
        <taxon>Mucoraceae</taxon>
        <taxon>Apophysomyces</taxon>
    </lineage>
</organism>
<feature type="compositionally biased region" description="Polar residues" evidence="9">
    <location>
        <begin position="560"/>
        <end position="572"/>
    </location>
</feature>
<feature type="compositionally biased region" description="Acidic residues" evidence="9">
    <location>
        <begin position="455"/>
        <end position="478"/>
    </location>
</feature>
<feature type="compositionally biased region" description="Basic and acidic residues" evidence="9">
    <location>
        <begin position="871"/>
        <end position="883"/>
    </location>
</feature>
<evidence type="ECO:0000313" key="14">
    <source>
        <dbReference type="Proteomes" id="UP000605846"/>
    </source>
</evidence>
<dbReference type="InterPro" id="IPR015507">
    <property type="entry name" value="rRNA-MeTfrase_E"/>
</dbReference>
<dbReference type="PANTHER" id="PTHR10920">
    <property type="entry name" value="RIBOSOMAL RNA METHYLTRANSFERASE"/>
    <property type="match status" value="1"/>
</dbReference>
<evidence type="ECO:0000256" key="4">
    <source>
        <dbReference type="ARBA" id="ARBA00022603"/>
    </source>
</evidence>
<dbReference type="AlphaFoldDB" id="A0A8H7C013"/>
<dbReference type="GO" id="GO:0008650">
    <property type="term" value="F:rRNA (uridine-2'-O-)-methyltransferase activity"/>
    <property type="evidence" value="ECO:0007669"/>
    <property type="project" value="TreeGrafter"/>
</dbReference>
<protein>
    <submittedName>
        <fullName evidence="13">AdoMet-dependent rRNA methyltransferase spb1</fullName>
    </submittedName>
</protein>
<dbReference type="InterPro" id="IPR029063">
    <property type="entry name" value="SAM-dependent_MTases_sf"/>
</dbReference>
<dbReference type="GO" id="GO:0000463">
    <property type="term" value="P:maturation of LSU-rRNA from tricistronic rRNA transcript (SSU-rRNA, 5.8S rRNA, LSU-rRNA)"/>
    <property type="evidence" value="ECO:0007669"/>
    <property type="project" value="TreeGrafter"/>
</dbReference>
<evidence type="ECO:0000256" key="1">
    <source>
        <dbReference type="ARBA" id="ARBA00004604"/>
    </source>
</evidence>
<evidence type="ECO:0000256" key="9">
    <source>
        <dbReference type="SAM" id="MobiDB-lite"/>
    </source>
</evidence>
<evidence type="ECO:0000259" key="11">
    <source>
        <dbReference type="Pfam" id="PF07780"/>
    </source>
</evidence>
<keyword evidence="5 8" id="KW-0808">Transferase</keyword>
<evidence type="ECO:0000259" key="10">
    <source>
        <dbReference type="Pfam" id="PF01728"/>
    </source>
</evidence>
<feature type="region of interest" description="Disordered" evidence="9">
    <location>
        <begin position="659"/>
        <end position="695"/>
    </location>
</feature>
<comment type="similarity">
    <text evidence="8">Belongs to the class I-like SAM-binding methyltransferase superfamily. RNA methyltransferase RlmE family. SPB1 subfamily.</text>
</comment>
<comment type="subcellular location">
    <subcellularLocation>
        <location evidence="1 8">Nucleus</location>
        <location evidence="1 8">Nucleolus</location>
    </subcellularLocation>
</comment>
<feature type="active site" description="Proton acceptor" evidence="8">
    <location>
        <position position="159"/>
    </location>
</feature>
<dbReference type="PANTHER" id="PTHR10920:SF13">
    <property type="entry name" value="PRE-RRNA 2'-O-RIBOSE RNA METHYLTRANSFERASE FTSJ3"/>
    <property type="match status" value="1"/>
</dbReference>
<reference evidence="13" key="1">
    <citation type="submission" date="2020-01" db="EMBL/GenBank/DDBJ databases">
        <title>Genome Sequencing of Three Apophysomyces-Like Fungal Strains Confirms a Novel Fungal Genus in the Mucoromycota with divergent Burkholderia-like Endosymbiotic Bacteria.</title>
        <authorList>
            <person name="Stajich J.E."/>
            <person name="Macias A.M."/>
            <person name="Carter-House D."/>
            <person name="Lovett B."/>
            <person name="Kasson L.R."/>
            <person name="Berry K."/>
            <person name="Grigoriev I."/>
            <person name="Chang Y."/>
            <person name="Spatafora J."/>
            <person name="Kasson M.T."/>
        </authorList>
    </citation>
    <scope>NUCLEOTIDE SEQUENCE</scope>
    <source>
        <strain evidence="13">NRRL A-21654</strain>
    </source>
</reference>
<evidence type="ECO:0000256" key="8">
    <source>
        <dbReference type="HAMAP-Rule" id="MF_03163"/>
    </source>
</evidence>
<feature type="region of interest" description="Disordered" evidence="9">
    <location>
        <begin position="857"/>
        <end position="896"/>
    </location>
</feature>
<keyword evidence="3 8" id="KW-0698">rRNA processing</keyword>
<gene>
    <name evidence="13" type="primary">SPB1</name>
    <name evidence="13" type="ORF">EC973_002798</name>
</gene>
<dbReference type="EMBL" id="JABAYA010000018">
    <property type="protein sequence ID" value="KAF7730190.1"/>
    <property type="molecule type" value="Genomic_DNA"/>
</dbReference>